<evidence type="ECO:0008006" key="3">
    <source>
        <dbReference type="Google" id="ProtNLM"/>
    </source>
</evidence>
<dbReference type="Gene3D" id="3.40.190.10">
    <property type="entry name" value="Periplasmic binding protein-like II"/>
    <property type="match status" value="1"/>
</dbReference>
<gene>
    <name evidence="1" type="ORF">D8887_06450</name>
</gene>
<dbReference type="SUPFAM" id="SSF53850">
    <property type="entry name" value="Periplasmic binding protein-like II"/>
    <property type="match status" value="1"/>
</dbReference>
<proteinExistence type="predicted"/>
<protein>
    <recommendedName>
        <fullName evidence="3">Extracellular solute-binding protein</fullName>
    </recommendedName>
</protein>
<evidence type="ECO:0000313" key="2">
    <source>
        <dbReference type="Proteomes" id="UP000269317"/>
    </source>
</evidence>
<dbReference type="Proteomes" id="UP000269317">
    <property type="component" value="Unassembled WGS sequence"/>
</dbReference>
<accession>A0A3R9NA55</accession>
<dbReference type="EMBL" id="RJML01000004">
    <property type="protein sequence ID" value="RSI10622.1"/>
    <property type="molecule type" value="Genomic_DNA"/>
</dbReference>
<sequence>MGTQVKTSLFAMSSNTKQEKLAWEFMLLLSQDKESQQALFEKSQGTSVLPSVVKSQQAREILQADDFGLDSLTSERLDHMMNRSIIDISLEVDRHTMDRMDYLIQNAMQNQEIDSALPSIQREIESGK</sequence>
<dbReference type="AlphaFoldDB" id="A0A3R9NA55"/>
<evidence type="ECO:0000313" key="1">
    <source>
        <dbReference type="EMBL" id="RSI10622.1"/>
    </source>
</evidence>
<organism evidence="1 2">
    <name type="scientific">Streptococcus sanguinis</name>
    <dbReference type="NCBI Taxonomy" id="1305"/>
    <lineage>
        <taxon>Bacteria</taxon>
        <taxon>Bacillati</taxon>
        <taxon>Bacillota</taxon>
        <taxon>Bacilli</taxon>
        <taxon>Lactobacillales</taxon>
        <taxon>Streptococcaceae</taxon>
        <taxon>Streptococcus</taxon>
    </lineage>
</organism>
<comment type="caution">
    <text evidence="1">The sequence shown here is derived from an EMBL/GenBank/DDBJ whole genome shotgun (WGS) entry which is preliminary data.</text>
</comment>
<name>A0A3R9NA55_STRSA</name>
<reference evidence="1 2" key="1">
    <citation type="submission" date="2018-11" db="EMBL/GenBank/DDBJ databases">
        <title>Species Designations Belie Phenotypic and Genotypic Heterogeneity in Oral Streptococci.</title>
        <authorList>
            <person name="Velsko I."/>
        </authorList>
    </citation>
    <scope>NUCLEOTIDE SEQUENCE [LARGE SCALE GENOMIC DNA]</scope>
    <source>
        <strain evidence="1 2">KLC03</strain>
    </source>
</reference>